<organism evidence="11 12">
    <name type="scientific">Tindallia magadiensis</name>
    <dbReference type="NCBI Taxonomy" id="69895"/>
    <lineage>
        <taxon>Bacteria</taxon>
        <taxon>Bacillati</taxon>
        <taxon>Bacillota</taxon>
        <taxon>Clostridia</taxon>
        <taxon>Peptostreptococcales</taxon>
        <taxon>Tindalliaceae</taxon>
        <taxon>Tindallia</taxon>
    </lineage>
</organism>
<comment type="PTM">
    <text evidence="6">Phosphorylated by CheA. Phosphorylation of the N-terminal regulatory domain activates the methylesterase activity.</text>
</comment>
<dbReference type="GO" id="GO:0008984">
    <property type="term" value="F:protein-glutamate methylesterase activity"/>
    <property type="evidence" value="ECO:0007669"/>
    <property type="project" value="UniProtKB-UniRule"/>
</dbReference>
<dbReference type="SUPFAM" id="SSF52738">
    <property type="entry name" value="Methylesterase CheB, C-terminal domain"/>
    <property type="match status" value="1"/>
</dbReference>
<dbReference type="InterPro" id="IPR035909">
    <property type="entry name" value="CheB_C"/>
</dbReference>
<gene>
    <name evidence="6" type="primary">cheB</name>
    <name evidence="11" type="ORF">SAMN05192551_106160</name>
</gene>
<evidence type="ECO:0000259" key="10">
    <source>
        <dbReference type="PROSITE" id="PS50122"/>
    </source>
</evidence>
<evidence type="ECO:0000256" key="1">
    <source>
        <dbReference type="ARBA" id="ARBA00022490"/>
    </source>
</evidence>
<dbReference type="SMART" id="SM00448">
    <property type="entry name" value="REC"/>
    <property type="match status" value="1"/>
</dbReference>
<comment type="similarity">
    <text evidence="6">Belongs to the CheB family.</text>
</comment>
<feature type="domain" description="CheB-type methylesterase" evidence="10">
    <location>
        <begin position="151"/>
        <end position="341"/>
    </location>
</feature>
<evidence type="ECO:0000256" key="6">
    <source>
        <dbReference type="HAMAP-Rule" id="MF_00099"/>
    </source>
</evidence>
<dbReference type="InterPro" id="IPR000673">
    <property type="entry name" value="Sig_transdc_resp-reg_Me-estase"/>
</dbReference>
<evidence type="ECO:0000256" key="4">
    <source>
        <dbReference type="ARBA" id="ARBA00024867"/>
    </source>
</evidence>
<keyword evidence="2 6" id="KW-0145">Chemotaxis</keyword>
<evidence type="ECO:0000256" key="8">
    <source>
        <dbReference type="PROSITE-ProRule" id="PRU00169"/>
    </source>
</evidence>
<dbReference type="GO" id="GO:0005737">
    <property type="term" value="C:cytoplasm"/>
    <property type="evidence" value="ECO:0007669"/>
    <property type="project" value="UniProtKB-SubCell"/>
</dbReference>
<dbReference type="PANTHER" id="PTHR42872:SF6">
    <property type="entry name" value="PROTEIN-GLUTAMATE METHYLESTERASE_PROTEIN-GLUTAMINE GLUTAMINASE"/>
    <property type="match status" value="1"/>
</dbReference>
<comment type="function">
    <text evidence="4">May play the central regulatory role in sporulation. It may be an element of the effector pathway responsible for the activation of sporulation genes in response to nutritional stress. Spo0A may act in concert with spo0H (a sigma factor) to control the expression of some genes that are critical to the sporulation process.</text>
</comment>
<feature type="active site" evidence="6 7">
    <location>
        <position position="286"/>
    </location>
</feature>
<comment type="catalytic activity">
    <reaction evidence="6">
        <text>L-glutaminyl-[protein] + H2O = L-glutamyl-[protein] + NH4(+)</text>
        <dbReference type="Rhea" id="RHEA:16441"/>
        <dbReference type="Rhea" id="RHEA-COMP:10207"/>
        <dbReference type="Rhea" id="RHEA-COMP:10208"/>
        <dbReference type="ChEBI" id="CHEBI:15377"/>
        <dbReference type="ChEBI" id="CHEBI:28938"/>
        <dbReference type="ChEBI" id="CHEBI:29973"/>
        <dbReference type="ChEBI" id="CHEBI:30011"/>
        <dbReference type="EC" id="3.5.1.44"/>
    </reaction>
</comment>
<evidence type="ECO:0000313" key="11">
    <source>
        <dbReference type="EMBL" id="SFI10394.1"/>
    </source>
</evidence>
<evidence type="ECO:0000256" key="5">
    <source>
        <dbReference type="ARBA" id="ARBA00048267"/>
    </source>
</evidence>
<evidence type="ECO:0000256" key="3">
    <source>
        <dbReference type="ARBA" id="ARBA00022801"/>
    </source>
</evidence>
<feature type="active site" evidence="6 7">
    <location>
        <position position="190"/>
    </location>
</feature>
<dbReference type="HAMAP" id="MF_00099">
    <property type="entry name" value="CheB_chemtxs"/>
    <property type="match status" value="1"/>
</dbReference>
<dbReference type="GO" id="GO:0006935">
    <property type="term" value="P:chemotaxis"/>
    <property type="evidence" value="ECO:0007669"/>
    <property type="project" value="UniProtKB-UniRule"/>
</dbReference>
<sequence>MQKTKSIKVLIIDDSMISREVIKKGLATDPGITVVGTAADPYEAVEMIEKTNPDVLTLDVNMPRMDGITFLKKLMQQHPMPVVVISGSEHSVLKALETGAVDFVKKPDIKTPEDLKEFLEEIVYIVKVAAVSKTKPLCKAPTVTEKKIKAPNRKETDLIAMGASTGGTDALMRILKEFPSTAPGIVIVQHMPPTFTRMYAERLDGLCGIEVMEAKTGTSIIPGRALIAPGGLQMKVLKNGSGYKVKCYPGEKVSGHCPSVDVLFESVAETAGNKAMGVILTGMGSDGAKGLLNMKKVGAYTIGQDQKSSVVYGMPMVAYNIGAVVKQLPLEEIARHIFKSL</sequence>
<dbReference type="OrthoDB" id="9793421at2"/>
<accession>A0A1I3FGR4</accession>
<comment type="domain">
    <text evidence="6">Contains a C-terminal catalytic domain, and an N-terminal region which modulates catalytic activity.</text>
</comment>
<dbReference type="NCBIfam" id="NF001965">
    <property type="entry name" value="PRK00742.1"/>
    <property type="match status" value="1"/>
</dbReference>
<evidence type="ECO:0000259" key="9">
    <source>
        <dbReference type="PROSITE" id="PS50110"/>
    </source>
</evidence>
<comment type="function">
    <text evidence="6">Involved in chemotaxis. Part of a chemotaxis signal transduction system that modulates chemotaxis in response to various stimuli. Catalyzes the demethylation of specific methylglutamate residues introduced into the chemoreceptors (methyl-accepting chemotaxis proteins or MCP) by CheR. Also mediates the irreversible deamidation of specific glutamine residues to glutamic acid.</text>
</comment>
<keyword evidence="1 6" id="KW-0963">Cytoplasm</keyword>
<comment type="catalytic activity">
    <reaction evidence="5 6">
        <text>[protein]-L-glutamate 5-O-methyl ester + H2O = L-glutamyl-[protein] + methanol + H(+)</text>
        <dbReference type="Rhea" id="RHEA:23236"/>
        <dbReference type="Rhea" id="RHEA-COMP:10208"/>
        <dbReference type="Rhea" id="RHEA-COMP:10311"/>
        <dbReference type="ChEBI" id="CHEBI:15377"/>
        <dbReference type="ChEBI" id="CHEBI:15378"/>
        <dbReference type="ChEBI" id="CHEBI:17790"/>
        <dbReference type="ChEBI" id="CHEBI:29973"/>
        <dbReference type="ChEBI" id="CHEBI:82795"/>
        <dbReference type="EC" id="3.1.1.61"/>
    </reaction>
</comment>
<feature type="modified residue" description="4-aspartylphosphate" evidence="6 8">
    <location>
        <position position="59"/>
    </location>
</feature>
<dbReference type="RefSeq" id="WP_093372564.1">
    <property type="nucleotide sequence ID" value="NZ_FOQA01000006.1"/>
</dbReference>
<evidence type="ECO:0000256" key="7">
    <source>
        <dbReference type="PROSITE-ProRule" id="PRU00050"/>
    </source>
</evidence>
<keyword evidence="3 6" id="KW-0378">Hydrolase</keyword>
<dbReference type="InterPro" id="IPR001789">
    <property type="entry name" value="Sig_transdc_resp-reg_receiver"/>
</dbReference>
<dbReference type="Proteomes" id="UP000199287">
    <property type="component" value="Unassembled WGS sequence"/>
</dbReference>
<dbReference type="Gene3D" id="3.40.50.180">
    <property type="entry name" value="Methylesterase CheB, C-terminal domain"/>
    <property type="match status" value="1"/>
</dbReference>
<dbReference type="AlphaFoldDB" id="A0A1I3FGR4"/>
<dbReference type="CDD" id="cd17541">
    <property type="entry name" value="REC_CheB-like"/>
    <property type="match status" value="1"/>
</dbReference>
<evidence type="ECO:0000256" key="2">
    <source>
        <dbReference type="ARBA" id="ARBA00022500"/>
    </source>
</evidence>
<dbReference type="Pfam" id="PF00072">
    <property type="entry name" value="Response_reg"/>
    <property type="match status" value="1"/>
</dbReference>
<dbReference type="CDD" id="cd16432">
    <property type="entry name" value="CheB_Rec"/>
    <property type="match status" value="1"/>
</dbReference>
<feature type="active site" evidence="6 7">
    <location>
        <position position="164"/>
    </location>
</feature>
<dbReference type="SUPFAM" id="SSF52172">
    <property type="entry name" value="CheY-like"/>
    <property type="match status" value="1"/>
</dbReference>
<dbReference type="EMBL" id="FOQA01000006">
    <property type="protein sequence ID" value="SFI10394.1"/>
    <property type="molecule type" value="Genomic_DNA"/>
</dbReference>
<dbReference type="InterPro" id="IPR011006">
    <property type="entry name" value="CheY-like_superfamily"/>
</dbReference>
<dbReference type="Gene3D" id="3.40.50.2300">
    <property type="match status" value="1"/>
</dbReference>
<dbReference type="PIRSF" id="PIRSF000876">
    <property type="entry name" value="RR_chemtxs_CheB"/>
    <property type="match status" value="1"/>
</dbReference>
<dbReference type="PANTHER" id="PTHR42872">
    <property type="entry name" value="PROTEIN-GLUTAMATE METHYLESTERASE/PROTEIN-GLUTAMINE GLUTAMINASE"/>
    <property type="match status" value="1"/>
</dbReference>
<reference evidence="12" key="1">
    <citation type="submission" date="2016-10" db="EMBL/GenBank/DDBJ databases">
        <authorList>
            <person name="Varghese N."/>
            <person name="Submissions S."/>
        </authorList>
    </citation>
    <scope>NUCLEOTIDE SEQUENCE [LARGE SCALE GENOMIC DNA]</scope>
    <source>
        <strain evidence="12">Z-7934</strain>
    </source>
</reference>
<dbReference type="STRING" id="69895.SAMN05192551_106160"/>
<dbReference type="InterPro" id="IPR008248">
    <property type="entry name" value="CheB-like"/>
</dbReference>
<dbReference type="PROSITE" id="PS50110">
    <property type="entry name" value="RESPONSE_REGULATORY"/>
    <property type="match status" value="1"/>
</dbReference>
<name>A0A1I3FGR4_9FIRM</name>
<proteinExistence type="inferred from homology"/>
<feature type="domain" description="Response regulatory" evidence="9">
    <location>
        <begin position="8"/>
        <end position="121"/>
    </location>
</feature>
<dbReference type="GO" id="GO:0000156">
    <property type="term" value="F:phosphorelay response regulator activity"/>
    <property type="evidence" value="ECO:0007669"/>
    <property type="project" value="InterPro"/>
</dbReference>
<dbReference type="Pfam" id="PF01339">
    <property type="entry name" value="CheB_methylest"/>
    <property type="match status" value="1"/>
</dbReference>
<keyword evidence="6 8" id="KW-0597">Phosphoprotein</keyword>
<dbReference type="GO" id="GO:0050568">
    <property type="term" value="F:protein-glutamine glutaminase activity"/>
    <property type="evidence" value="ECO:0007669"/>
    <property type="project" value="UniProtKB-UniRule"/>
</dbReference>
<comment type="subcellular location">
    <subcellularLocation>
        <location evidence="6">Cytoplasm</location>
    </subcellularLocation>
</comment>
<keyword evidence="12" id="KW-1185">Reference proteome</keyword>
<dbReference type="EC" id="3.1.1.61" evidence="6"/>
<protein>
    <recommendedName>
        <fullName evidence="6">Protein-glutamate methylesterase/protein-glutamine glutaminase</fullName>
        <ecNumber evidence="6">3.1.1.61</ecNumber>
        <ecNumber evidence="6">3.5.1.44</ecNumber>
    </recommendedName>
</protein>
<dbReference type="EC" id="3.5.1.44" evidence="6"/>
<dbReference type="NCBIfam" id="NF009206">
    <property type="entry name" value="PRK12555.1"/>
    <property type="match status" value="1"/>
</dbReference>
<evidence type="ECO:0000313" key="12">
    <source>
        <dbReference type="Proteomes" id="UP000199287"/>
    </source>
</evidence>
<dbReference type="PROSITE" id="PS50122">
    <property type="entry name" value="CHEB"/>
    <property type="match status" value="1"/>
</dbReference>